<dbReference type="InterPro" id="IPR011990">
    <property type="entry name" value="TPR-like_helical_dom_sf"/>
</dbReference>
<organism evidence="2 3">
    <name type="scientific">Pseudonocardia zijingensis</name>
    <dbReference type="NCBI Taxonomy" id="153376"/>
    <lineage>
        <taxon>Bacteria</taxon>
        <taxon>Bacillati</taxon>
        <taxon>Actinomycetota</taxon>
        <taxon>Actinomycetes</taxon>
        <taxon>Pseudonocardiales</taxon>
        <taxon>Pseudonocardiaceae</taxon>
        <taxon>Pseudonocardia</taxon>
    </lineage>
</organism>
<dbReference type="Proteomes" id="UP001499967">
    <property type="component" value="Unassembled WGS sequence"/>
</dbReference>
<gene>
    <name evidence="2" type="ORF">GCM10009559_37460</name>
</gene>
<sequence>MCNVAGMRIEVWADVVCPWAYIGKRRLERAVAALGEPVEVRWRPYRIDPAAPVPAEPLAGALSDPLVEDALRVCAPDLTPAQNRLRVAGIAAREGLGPPWGAAWRASSHDAHRLIALAEPAGVQDAVVEALLRAHFVDAVDISDREVLAGAVGDVFPEGPALLAGPAGEQRVRELLLEGRARGIRTSPTLVAGDRALAGAQPPEVIRDFLAGGDARRPVPAEVERYRWAESLLEQRDPLGALELLGPLLAEHGDDHAVRMLAARAWYASAQLERARIALEELVAGHPTDAYAHVLLGRTLQRLGRHPQAQTHMQLGVALEPTYA</sequence>
<dbReference type="EMBL" id="BAAAHP010000105">
    <property type="protein sequence ID" value="GAA0941755.1"/>
    <property type="molecule type" value="Genomic_DNA"/>
</dbReference>
<reference evidence="2 3" key="1">
    <citation type="journal article" date="2019" name="Int. J. Syst. Evol. Microbiol.">
        <title>The Global Catalogue of Microorganisms (GCM) 10K type strain sequencing project: providing services to taxonomists for standard genome sequencing and annotation.</title>
        <authorList>
            <consortium name="The Broad Institute Genomics Platform"/>
            <consortium name="The Broad Institute Genome Sequencing Center for Infectious Disease"/>
            <person name="Wu L."/>
            <person name="Ma J."/>
        </authorList>
    </citation>
    <scope>NUCLEOTIDE SEQUENCE [LARGE SCALE GENOMIC DNA]</scope>
    <source>
        <strain evidence="2 3">JCM 11117</strain>
    </source>
</reference>
<feature type="domain" description="DSBA-like thioredoxin" evidence="1">
    <location>
        <begin position="9"/>
        <end position="210"/>
    </location>
</feature>
<dbReference type="InterPro" id="IPR036249">
    <property type="entry name" value="Thioredoxin-like_sf"/>
</dbReference>
<dbReference type="Pfam" id="PF14559">
    <property type="entry name" value="TPR_19"/>
    <property type="match status" value="1"/>
</dbReference>
<dbReference type="CDD" id="cd03024">
    <property type="entry name" value="DsbA_FrnE"/>
    <property type="match status" value="1"/>
</dbReference>
<protein>
    <recommendedName>
        <fullName evidence="1">DSBA-like thioredoxin domain-containing protein</fullName>
    </recommendedName>
</protein>
<dbReference type="SUPFAM" id="SSF52833">
    <property type="entry name" value="Thioredoxin-like"/>
    <property type="match status" value="1"/>
</dbReference>
<dbReference type="Gene3D" id="1.25.40.10">
    <property type="entry name" value="Tetratricopeptide repeat domain"/>
    <property type="match status" value="1"/>
</dbReference>
<proteinExistence type="predicted"/>
<dbReference type="Pfam" id="PF01323">
    <property type="entry name" value="DSBA"/>
    <property type="match status" value="1"/>
</dbReference>
<dbReference type="SUPFAM" id="SSF48452">
    <property type="entry name" value="TPR-like"/>
    <property type="match status" value="1"/>
</dbReference>
<evidence type="ECO:0000259" key="1">
    <source>
        <dbReference type="Pfam" id="PF01323"/>
    </source>
</evidence>
<dbReference type="InterPro" id="IPR001853">
    <property type="entry name" value="DSBA-like_thioredoxin_dom"/>
</dbReference>
<keyword evidence="3" id="KW-1185">Reference proteome</keyword>
<evidence type="ECO:0000313" key="3">
    <source>
        <dbReference type="Proteomes" id="UP001499967"/>
    </source>
</evidence>
<dbReference type="PANTHER" id="PTHR13887:SF41">
    <property type="entry name" value="THIOREDOXIN SUPERFAMILY PROTEIN"/>
    <property type="match status" value="1"/>
</dbReference>
<comment type="caution">
    <text evidence="2">The sequence shown here is derived from an EMBL/GenBank/DDBJ whole genome shotgun (WGS) entry which is preliminary data.</text>
</comment>
<name>A0ABN1QFJ5_9PSEU</name>
<dbReference type="PANTHER" id="PTHR13887">
    <property type="entry name" value="GLUTATHIONE S-TRANSFERASE KAPPA"/>
    <property type="match status" value="1"/>
</dbReference>
<dbReference type="Gene3D" id="3.40.30.10">
    <property type="entry name" value="Glutaredoxin"/>
    <property type="match status" value="1"/>
</dbReference>
<evidence type="ECO:0000313" key="2">
    <source>
        <dbReference type="EMBL" id="GAA0941755.1"/>
    </source>
</evidence>
<accession>A0ABN1QFJ5</accession>